<comment type="caution">
    <text evidence="2">The sequence shown here is derived from an EMBL/GenBank/DDBJ whole genome shotgun (WGS) entry which is preliminary data.</text>
</comment>
<keyword evidence="1" id="KW-1133">Transmembrane helix</keyword>
<evidence type="ECO:0008006" key="4">
    <source>
        <dbReference type="Google" id="ProtNLM"/>
    </source>
</evidence>
<dbReference type="PANTHER" id="PTHR11360">
    <property type="entry name" value="MONOCARBOXYLATE TRANSPORTER"/>
    <property type="match status" value="1"/>
</dbReference>
<dbReference type="EMBL" id="JAXCGZ010017330">
    <property type="protein sequence ID" value="KAK7068280.1"/>
    <property type="molecule type" value="Genomic_DNA"/>
</dbReference>
<keyword evidence="1" id="KW-0472">Membrane</keyword>
<feature type="transmembrane region" description="Helical" evidence="1">
    <location>
        <begin position="21"/>
        <end position="42"/>
    </location>
</feature>
<dbReference type="GO" id="GO:0008028">
    <property type="term" value="F:monocarboxylic acid transmembrane transporter activity"/>
    <property type="evidence" value="ECO:0007669"/>
    <property type="project" value="TreeGrafter"/>
</dbReference>
<dbReference type="InterPro" id="IPR050327">
    <property type="entry name" value="Proton-linked_MCT"/>
</dbReference>
<gene>
    <name evidence="2" type="ORF">SK128_006420</name>
</gene>
<protein>
    <recommendedName>
        <fullName evidence="4">Major facilitator superfamily (MFS) profile domain-containing protein</fullName>
    </recommendedName>
</protein>
<dbReference type="AlphaFoldDB" id="A0AAN8WLB9"/>
<sequence length="120" mass="13396">MNFCYSGQIIALAQYFDKKQSIATSVSMMGIGVGMFFLSSLTEYILFEYGWRCSFILSAGLSMQIAVLGSLVFPLKLSSKEDVNTLQQQALNRASSFATVNKDIPISRSRIFLEKSLNDR</sequence>
<accession>A0AAN8WLB9</accession>
<dbReference type="Gene3D" id="1.20.1250.20">
    <property type="entry name" value="MFS general substrate transporter like domains"/>
    <property type="match status" value="1"/>
</dbReference>
<evidence type="ECO:0000313" key="2">
    <source>
        <dbReference type="EMBL" id="KAK7068280.1"/>
    </source>
</evidence>
<dbReference type="PANTHER" id="PTHR11360:SF310">
    <property type="entry name" value="MONOCARBOXYLATE TRANSPORTER 9-LIKE"/>
    <property type="match status" value="1"/>
</dbReference>
<keyword evidence="1" id="KW-0812">Transmembrane</keyword>
<reference evidence="2 3" key="1">
    <citation type="submission" date="2023-11" db="EMBL/GenBank/DDBJ databases">
        <title>Halocaridina rubra genome assembly.</title>
        <authorList>
            <person name="Smith C."/>
        </authorList>
    </citation>
    <scope>NUCLEOTIDE SEQUENCE [LARGE SCALE GENOMIC DNA]</scope>
    <source>
        <strain evidence="2">EP-1</strain>
        <tissue evidence="2">Whole</tissue>
    </source>
</reference>
<evidence type="ECO:0000256" key="1">
    <source>
        <dbReference type="SAM" id="Phobius"/>
    </source>
</evidence>
<name>A0AAN8WLB9_HALRR</name>
<dbReference type="Proteomes" id="UP001381693">
    <property type="component" value="Unassembled WGS sequence"/>
</dbReference>
<dbReference type="Pfam" id="PF07690">
    <property type="entry name" value="MFS_1"/>
    <property type="match status" value="1"/>
</dbReference>
<dbReference type="InterPro" id="IPR036259">
    <property type="entry name" value="MFS_trans_sf"/>
</dbReference>
<feature type="transmembrane region" description="Helical" evidence="1">
    <location>
        <begin position="54"/>
        <end position="75"/>
    </location>
</feature>
<keyword evidence="3" id="KW-1185">Reference proteome</keyword>
<dbReference type="InterPro" id="IPR011701">
    <property type="entry name" value="MFS"/>
</dbReference>
<dbReference type="SUPFAM" id="SSF103473">
    <property type="entry name" value="MFS general substrate transporter"/>
    <property type="match status" value="1"/>
</dbReference>
<organism evidence="2 3">
    <name type="scientific">Halocaridina rubra</name>
    <name type="common">Hawaiian red shrimp</name>
    <dbReference type="NCBI Taxonomy" id="373956"/>
    <lineage>
        <taxon>Eukaryota</taxon>
        <taxon>Metazoa</taxon>
        <taxon>Ecdysozoa</taxon>
        <taxon>Arthropoda</taxon>
        <taxon>Crustacea</taxon>
        <taxon>Multicrustacea</taxon>
        <taxon>Malacostraca</taxon>
        <taxon>Eumalacostraca</taxon>
        <taxon>Eucarida</taxon>
        <taxon>Decapoda</taxon>
        <taxon>Pleocyemata</taxon>
        <taxon>Caridea</taxon>
        <taxon>Atyoidea</taxon>
        <taxon>Atyidae</taxon>
        <taxon>Halocaridina</taxon>
    </lineage>
</organism>
<proteinExistence type="predicted"/>
<evidence type="ECO:0000313" key="3">
    <source>
        <dbReference type="Proteomes" id="UP001381693"/>
    </source>
</evidence>